<dbReference type="CDD" id="cd06261">
    <property type="entry name" value="TM_PBP2"/>
    <property type="match status" value="1"/>
</dbReference>
<evidence type="ECO:0000256" key="5">
    <source>
        <dbReference type="ARBA" id="ARBA00022989"/>
    </source>
</evidence>
<feature type="transmembrane region" description="Helical" evidence="7">
    <location>
        <begin position="144"/>
        <end position="165"/>
    </location>
</feature>
<keyword evidence="5 7" id="KW-1133">Transmembrane helix</keyword>
<dbReference type="RefSeq" id="WP_218034517.1">
    <property type="nucleotide sequence ID" value="NZ_BAAABN010000082.1"/>
</dbReference>
<comment type="similarity">
    <text evidence="7">Belongs to the binding-protein-dependent transport system permease family.</text>
</comment>
<dbReference type="Proteomes" id="UP000334990">
    <property type="component" value="Unassembled WGS sequence"/>
</dbReference>
<evidence type="ECO:0000256" key="4">
    <source>
        <dbReference type="ARBA" id="ARBA00022692"/>
    </source>
</evidence>
<dbReference type="PANTHER" id="PTHR30151:SF38">
    <property type="entry name" value="ALIPHATIC SULFONATES TRANSPORT PERMEASE PROTEIN SSUC-RELATED"/>
    <property type="match status" value="1"/>
</dbReference>
<dbReference type="GO" id="GO:0005886">
    <property type="term" value="C:plasma membrane"/>
    <property type="evidence" value="ECO:0007669"/>
    <property type="project" value="UniProtKB-SubCell"/>
</dbReference>
<dbReference type="GO" id="GO:0042918">
    <property type="term" value="P:alkanesulfonate transmembrane transport"/>
    <property type="evidence" value="ECO:0007669"/>
    <property type="project" value="UniProtKB-ARBA"/>
</dbReference>
<keyword evidence="6 7" id="KW-0472">Membrane</keyword>
<evidence type="ECO:0000313" key="9">
    <source>
        <dbReference type="EMBL" id="GES03497.1"/>
    </source>
</evidence>
<gene>
    <name evidence="9" type="ORF">Acor_55630</name>
</gene>
<dbReference type="EMBL" id="BLAD01000069">
    <property type="protein sequence ID" value="GES03497.1"/>
    <property type="molecule type" value="Genomic_DNA"/>
</dbReference>
<evidence type="ECO:0000256" key="2">
    <source>
        <dbReference type="ARBA" id="ARBA00022448"/>
    </source>
</evidence>
<evidence type="ECO:0000256" key="6">
    <source>
        <dbReference type="ARBA" id="ARBA00023136"/>
    </source>
</evidence>
<evidence type="ECO:0000259" key="8">
    <source>
        <dbReference type="PROSITE" id="PS50928"/>
    </source>
</evidence>
<name>A0A5M3W347_9ACTN</name>
<dbReference type="FunFam" id="1.10.3720.10:FF:000003">
    <property type="entry name" value="Aliphatic sulfonate ABC transporter permease"/>
    <property type="match status" value="1"/>
</dbReference>
<dbReference type="Gene3D" id="1.10.3720.10">
    <property type="entry name" value="MetI-like"/>
    <property type="match status" value="1"/>
</dbReference>
<evidence type="ECO:0000256" key="1">
    <source>
        <dbReference type="ARBA" id="ARBA00004651"/>
    </source>
</evidence>
<accession>A0A5M3W347</accession>
<evidence type="ECO:0000313" key="10">
    <source>
        <dbReference type="Proteomes" id="UP000334990"/>
    </source>
</evidence>
<comment type="caution">
    <text evidence="9">The sequence shown here is derived from an EMBL/GenBank/DDBJ whole genome shotgun (WGS) entry which is preliminary data.</text>
</comment>
<keyword evidence="2 7" id="KW-0813">Transport</keyword>
<dbReference type="InterPro" id="IPR035906">
    <property type="entry name" value="MetI-like_sf"/>
</dbReference>
<feature type="transmembrane region" description="Helical" evidence="7">
    <location>
        <begin position="80"/>
        <end position="98"/>
    </location>
</feature>
<evidence type="ECO:0000256" key="3">
    <source>
        <dbReference type="ARBA" id="ARBA00022475"/>
    </source>
</evidence>
<evidence type="ECO:0000256" key="7">
    <source>
        <dbReference type="RuleBase" id="RU363032"/>
    </source>
</evidence>
<dbReference type="PANTHER" id="PTHR30151">
    <property type="entry name" value="ALKANE SULFONATE ABC TRANSPORTER-RELATED, MEMBRANE SUBUNIT"/>
    <property type="match status" value="1"/>
</dbReference>
<dbReference type="InterPro" id="IPR000515">
    <property type="entry name" value="MetI-like"/>
</dbReference>
<dbReference type="PROSITE" id="PS50928">
    <property type="entry name" value="ABC_TM1"/>
    <property type="match status" value="1"/>
</dbReference>
<dbReference type="Pfam" id="PF00528">
    <property type="entry name" value="BPD_transp_1"/>
    <property type="match status" value="1"/>
</dbReference>
<feature type="transmembrane region" description="Helical" evidence="7">
    <location>
        <begin position="200"/>
        <end position="220"/>
    </location>
</feature>
<comment type="subcellular location">
    <subcellularLocation>
        <location evidence="1 7">Cell membrane</location>
        <topology evidence="1 7">Multi-pass membrane protein</topology>
    </subcellularLocation>
</comment>
<keyword evidence="10" id="KW-1185">Reference proteome</keyword>
<dbReference type="AlphaFoldDB" id="A0A5M3W347"/>
<feature type="transmembrane region" description="Helical" evidence="7">
    <location>
        <begin position="104"/>
        <end position="123"/>
    </location>
</feature>
<feature type="domain" description="ABC transmembrane type-1" evidence="8">
    <location>
        <begin position="42"/>
        <end position="218"/>
    </location>
</feature>
<keyword evidence="3" id="KW-1003">Cell membrane</keyword>
<proteinExistence type="inferred from homology"/>
<dbReference type="SUPFAM" id="SSF161098">
    <property type="entry name" value="MetI-like"/>
    <property type="match status" value="1"/>
</dbReference>
<organism evidence="9 10">
    <name type="scientific">Acrocarpospora corrugata</name>
    <dbReference type="NCBI Taxonomy" id="35763"/>
    <lineage>
        <taxon>Bacteria</taxon>
        <taxon>Bacillati</taxon>
        <taxon>Actinomycetota</taxon>
        <taxon>Actinomycetes</taxon>
        <taxon>Streptosporangiales</taxon>
        <taxon>Streptosporangiaceae</taxon>
        <taxon>Acrocarpospora</taxon>
    </lineage>
</organism>
<reference evidence="9 10" key="1">
    <citation type="submission" date="2019-10" db="EMBL/GenBank/DDBJ databases">
        <title>Whole genome shotgun sequence of Acrocarpospora corrugata NBRC 13972.</title>
        <authorList>
            <person name="Ichikawa N."/>
            <person name="Kimura A."/>
            <person name="Kitahashi Y."/>
            <person name="Komaki H."/>
            <person name="Oguchi A."/>
        </authorList>
    </citation>
    <scope>NUCLEOTIDE SEQUENCE [LARGE SCALE GENOMIC DNA]</scope>
    <source>
        <strain evidence="9 10">NBRC 13972</strain>
    </source>
</reference>
<sequence length="233" mass="25261">MAVRRLSRLVVHRCPALSALGRQAVPEPDLERTTGLEPRRLATAGGDRSRLGLGTGLLLGVAVGLSRLVEEAIDATLQMIRTIPFLITLPLFVLWFGVDELPKILIITIGTALPMYLNTMSGVRSVDPRLIEMGEQFGLSRARLIGTVILPGAMPAVLTGLRYSLGIGWLALIVAEQINAQEGLGHLISNAQALFQTDTIMVVVVVYATLGLLTDVVVRLTESRLLAWRKVPR</sequence>
<keyword evidence="4 7" id="KW-0812">Transmembrane</keyword>
<protein>
    <recommendedName>
        <fullName evidence="8">ABC transmembrane type-1 domain-containing protein</fullName>
    </recommendedName>
</protein>